<keyword evidence="4 7" id="KW-0067">ATP-binding</keyword>
<comment type="function">
    <text evidence="7">Allows the formation of correctly charged Gln-tRNA(Gln) through the transamidation of misacylated Glu-tRNA(Gln) in organisms which lack glutaminyl-tRNA synthetase. The reaction takes place in the presence of glutamine and ATP through an activated gamma-phospho-Glu-tRNA(Gln).</text>
</comment>
<protein>
    <recommendedName>
        <fullName evidence="7">Glutamyl-tRNA(Gln) amidotransferase subunit A</fullName>
        <shortName evidence="7">Glu-ADT subunit A</shortName>
        <ecNumber evidence="7">6.3.5.7</ecNumber>
    </recommendedName>
</protein>
<comment type="caution">
    <text evidence="9">The sequence shown here is derived from an EMBL/GenBank/DDBJ whole genome shotgun (WGS) entry which is preliminary data.</text>
</comment>
<dbReference type="InterPro" id="IPR000120">
    <property type="entry name" value="Amidase"/>
</dbReference>
<feature type="active site" description="Acyl-ester intermediate" evidence="7">
    <location>
        <position position="178"/>
    </location>
</feature>
<dbReference type="GO" id="GO:0030956">
    <property type="term" value="C:glutamyl-tRNA(Gln) amidotransferase complex"/>
    <property type="evidence" value="ECO:0007669"/>
    <property type="project" value="InterPro"/>
</dbReference>
<comment type="subunit">
    <text evidence="7">Heterotrimer of A, B and C subunits.</text>
</comment>
<dbReference type="PANTHER" id="PTHR11895">
    <property type="entry name" value="TRANSAMIDASE"/>
    <property type="match status" value="1"/>
</dbReference>
<feature type="active site" description="Charge relay system" evidence="7">
    <location>
        <position position="79"/>
    </location>
</feature>
<dbReference type="InterPro" id="IPR023631">
    <property type="entry name" value="Amidase_dom"/>
</dbReference>
<dbReference type="InterPro" id="IPR020556">
    <property type="entry name" value="Amidase_CS"/>
</dbReference>
<dbReference type="AlphaFoldDB" id="A0A2H0V6A2"/>
<dbReference type="GO" id="GO:0006412">
    <property type="term" value="P:translation"/>
    <property type="evidence" value="ECO:0007669"/>
    <property type="project" value="UniProtKB-UniRule"/>
</dbReference>
<reference evidence="10" key="1">
    <citation type="submission" date="2017-09" db="EMBL/GenBank/DDBJ databases">
        <title>Depth-based differentiation of microbial function through sediment-hosted aquifers and enrichment of novel symbionts in the deep terrestrial subsurface.</title>
        <authorList>
            <person name="Probst A.J."/>
            <person name="Ladd B."/>
            <person name="Jarett J.K."/>
            <person name="Geller-Mcgrath D.E."/>
            <person name="Sieber C.M.K."/>
            <person name="Emerson J.B."/>
            <person name="Anantharaman K."/>
            <person name="Thomas B.C."/>
            <person name="Malmstrom R."/>
            <person name="Stieglmeier M."/>
            <person name="Klingl A."/>
            <person name="Woyke T."/>
            <person name="Ryan C.M."/>
            <person name="Banfield J.F."/>
        </authorList>
    </citation>
    <scope>NUCLEOTIDE SEQUENCE [LARGE SCALE GENOMIC DNA]</scope>
</reference>
<evidence type="ECO:0000256" key="2">
    <source>
        <dbReference type="ARBA" id="ARBA00022598"/>
    </source>
</evidence>
<comment type="similarity">
    <text evidence="1 7">Belongs to the amidase family. GatA subfamily.</text>
</comment>
<dbReference type="InterPro" id="IPR004412">
    <property type="entry name" value="GatA"/>
</dbReference>
<accession>A0A2H0V6A2</accession>
<evidence type="ECO:0000259" key="8">
    <source>
        <dbReference type="Pfam" id="PF01425"/>
    </source>
</evidence>
<name>A0A2H0V6A2_9BACT</name>
<evidence type="ECO:0000256" key="1">
    <source>
        <dbReference type="ARBA" id="ARBA00008069"/>
    </source>
</evidence>
<proteinExistence type="inferred from homology"/>
<keyword evidence="3 7" id="KW-0547">Nucleotide-binding</keyword>
<evidence type="ECO:0000256" key="5">
    <source>
        <dbReference type="ARBA" id="ARBA00022917"/>
    </source>
</evidence>
<keyword evidence="9" id="KW-0808">Transferase</keyword>
<dbReference type="Pfam" id="PF01425">
    <property type="entry name" value="Amidase"/>
    <property type="match status" value="1"/>
</dbReference>
<dbReference type="PROSITE" id="PS00571">
    <property type="entry name" value="AMIDASES"/>
    <property type="match status" value="1"/>
</dbReference>
<feature type="domain" description="Amidase" evidence="8">
    <location>
        <begin position="24"/>
        <end position="464"/>
    </location>
</feature>
<dbReference type="Proteomes" id="UP000229901">
    <property type="component" value="Unassembled WGS sequence"/>
</dbReference>
<evidence type="ECO:0000256" key="6">
    <source>
        <dbReference type="ARBA" id="ARBA00047407"/>
    </source>
</evidence>
<dbReference type="InterPro" id="IPR036928">
    <property type="entry name" value="AS_sf"/>
</dbReference>
<comment type="catalytic activity">
    <reaction evidence="6 7">
        <text>L-glutamyl-tRNA(Gln) + L-glutamine + ATP + H2O = L-glutaminyl-tRNA(Gln) + L-glutamate + ADP + phosphate + H(+)</text>
        <dbReference type="Rhea" id="RHEA:17521"/>
        <dbReference type="Rhea" id="RHEA-COMP:9681"/>
        <dbReference type="Rhea" id="RHEA-COMP:9684"/>
        <dbReference type="ChEBI" id="CHEBI:15377"/>
        <dbReference type="ChEBI" id="CHEBI:15378"/>
        <dbReference type="ChEBI" id="CHEBI:29985"/>
        <dbReference type="ChEBI" id="CHEBI:30616"/>
        <dbReference type="ChEBI" id="CHEBI:43474"/>
        <dbReference type="ChEBI" id="CHEBI:58359"/>
        <dbReference type="ChEBI" id="CHEBI:78520"/>
        <dbReference type="ChEBI" id="CHEBI:78521"/>
        <dbReference type="ChEBI" id="CHEBI:456216"/>
        <dbReference type="EC" id="6.3.5.7"/>
    </reaction>
</comment>
<evidence type="ECO:0000256" key="7">
    <source>
        <dbReference type="HAMAP-Rule" id="MF_00120"/>
    </source>
</evidence>
<dbReference type="Gene3D" id="3.90.1300.10">
    <property type="entry name" value="Amidase signature (AS) domain"/>
    <property type="match status" value="1"/>
</dbReference>
<organism evidence="9 10">
    <name type="scientific">Candidatus Falkowbacteria bacterium CG10_big_fil_rev_8_21_14_0_10_39_11</name>
    <dbReference type="NCBI Taxonomy" id="1974565"/>
    <lineage>
        <taxon>Bacteria</taxon>
        <taxon>Candidatus Falkowiibacteriota</taxon>
    </lineage>
</organism>
<dbReference type="NCBIfam" id="TIGR00132">
    <property type="entry name" value="gatA"/>
    <property type="match status" value="1"/>
</dbReference>
<keyword evidence="2 7" id="KW-0436">Ligase</keyword>
<evidence type="ECO:0000256" key="3">
    <source>
        <dbReference type="ARBA" id="ARBA00022741"/>
    </source>
</evidence>
<dbReference type="PANTHER" id="PTHR11895:SF151">
    <property type="entry name" value="GLUTAMYL-TRNA(GLN) AMIDOTRANSFERASE SUBUNIT A"/>
    <property type="match status" value="1"/>
</dbReference>
<dbReference type="GO" id="GO:0050567">
    <property type="term" value="F:glutaminyl-tRNA synthase (glutamine-hydrolyzing) activity"/>
    <property type="evidence" value="ECO:0007669"/>
    <property type="project" value="UniProtKB-UniRule"/>
</dbReference>
<dbReference type="SUPFAM" id="SSF75304">
    <property type="entry name" value="Amidase signature (AS) enzymes"/>
    <property type="match status" value="1"/>
</dbReference>
<dbReference type="EC" id="6.3.5.7" evidence="7"/>
<evidence type="ECO:0000313" key="10">
    <source>
        <dbReference type="Proteomes" id="UP000229901"/>
    </source>
</evidence>
<dbReference type="EMBL" id="PFAP01000032">
    <property type="protein sequence ID" value="PIR93860.1"/>
    <property type="molecule type" value="Genomic_DNA"/>
</dbReference>
<dbReference type="GO" id="GO:0016740">
    <property type="term" value="F:transferase activity"/>
    <property type="evidence" value="ECO:0007669"/>
    <property type="project" value="UniProtKB-KW"/>
</dbReference>
<gene>
    <name evidence="7 9" type="primary">gatA</name>
    <name evidence="9" type="ORF">COT97_04335</name>
</gene>
<evidence type="ECO:0000313" key="9">
    <source>
        <dbReference type="EMBL" id="PIR93860.1"/>
    </source>
</evidence>
<feature type="active site" description="Charge relay system" evidence="7">
    <location>
        <position position="154"/>
    </location>
</feature>
<dbReference type="HAMAP" id="MF_00120">
    <property type="entry name" value="GatA"/>
    <property type="match status" value="1"/>
</dbReference>
<dbReference type="GO" id="GO:0005524">
    <property type="term" value="F:ATP binding"/>
    <property type="evidence" value="ECO:0007669"/>
    <property type="project" value="UniProtKB-KW"/>
</dbReference>
<sequence>MELQNFTIKQVHEGLKNKEFTCIELTSAYLKQIKKRNNSINAFILIDEDGALTQAKKVDDKIAAGGKLNLLEGVPCAIKDNILVEGLVATGGSKILEDYTAIYDAAVISRLKAEGVVILGKTNMDEFAMGGSGETSKFGPTKNPHNIKMVPGGSSSGSAAAVADNQCVFALGSDTGGSIRQPASFCGLIGLKPTYGRVSRYGVMAMASSFDQIGPLTKSAEDSALVMNVIAGEDKHDFTSINKKDNFSKDIEKPLKGLVFGLPKEFFIKGMDKDVERTILEAINKLRDMGADVKEISLPHTKYALSTYYILMPAEVSSNLARYDGVRYGSRANAGNLDEMYIKTRSIGFGDEVKRRIMLGTYVLSAGYADDYYKRAQKLRTLITNDFIAAFKDVDAILTPTTPHSAFAIGEKFDDPLTMYLSDIFTVSANVAGLPALSFPVGDKDGLPIGLQVLGQHYQESLLLRIANQFEISH</sequence>
<keyword evidence="5 7" id="KW-0648">Protein biosynthesis</keyword>
<evidence type="ECO:0000256" key="4">
    <source>
        <dbReference type="ARBA" id="ARBA00022840"/>
    </source>
</evidence>